<protein>
    <recommendedName>
        <fullName evidence="4">DUF1134 domain-containing protein</fullName>
    </recommendedName>
</protein>
<feature type="chain" id="PRO_5016249070" description="DUF1134 domain-containing protein" evidence="1">
    <location>
        <begin position="37"/>
        <end position="162"/>
    </location>
</feature>
<proteinExistence type="predicted"/>
<evidence type="ECO:0000256" key="1">
    <source>
        <dbReference type="SAM" id="SignalP"/>
    </source>
</evidence>
<gene>
    <name evidence="2" type="ORF">CFR77_00370</name>
</gene>
<dbReference type="EMBL" id="NKUA01000001">
    <property type="protein sequence ID" value="PYD81026.1"/>
    <property type="molecule type" value="Genomic_DNA"/>
</dbReference>
<accession>A0A318QNE5</accession>
<evidence type="ECO:0008006" key="4">
    <source>
        <dbReference type="Google" id="ProtNLM"/>
    </source>
</evidence>
<organism evidence="2 3">
    <name type="scientific">Komagataeibacter sucrofermentans</name>
    <dbReference type="NCBI Taxonomy" id="1053551"/>
    <lineage>
        <taxon>Bacteria</taxon>
        <taxon>Pseudomonadati</taxon>
        <taxon>Pseudomonadota</taxon>
        <taxon>Alphaproteobacteria</taxon>
        <taxon>Acetobacterales</taxon>
        <taxon>Acetobacteraceae</taxon>
        <taxon>Komagataeibacter</taxon>
    </lineage>
</organism>
<reference evidence="2 3" key="1">
    <citation type="submission" date="2017-07" db="EMBL/GenBank/DDBJ databases">
        <title>A draft genome sequence of Komagataeibacter sucrofermentans LMG 18788.</title>
        <authorList>
            <person name="Skraban J."/>
            <person name="Cleenwerck I."/>
            <person name="Vandamme P."/>
            <person name="Trcek J."/>
        </authorList>
    </citation>
    <scope>NUCLEOTIDE SEQUENCE [LARGE SCALE GENOMIC DNA]</scope>
    <source>
        <strain evidence="2 3">LMG 18788</strain>
    </source>
</reference>
<keyword evidence="1" id="KW-0732">Signal</keyword>
<keyword evidence="3" id="KW-1185">Reference proteome</keyword>
<dbReference type="AlphaFoldDB" id="A0A318QNE5"/>
<dbReference type="Proteomes" id="UP000247814">
    <property type="component" value="Unassembled WGS sequence"/>
</dbReference>
<dbReference type="OrthoDB" id="8241374at2"/>
<name>A0A318QNE5_9PROT</name>
<evidence type="ECO:0000313" key="2">
    <source>
        <dbReference type="EMBL" id="PYD81026.1"/>
    </source>
</evidence>
<evidence type="ECO:0000313" key="3">
    <source>
        <dbReference type="Proteomes" id="UP000247814"/>
    </source>
</evidence>
<comment type="caution">
    <text evidence="2">The sequence shown here is derived from an EMBL/GenBank/DDBJ whole genome shotgun (WGS) entry which is preliminary data.</text>
</comment>
<sequence length="162" mass="16634">MHFATEGLPYMHISRRLLALAIAVAPLAGLPCAAMAEESSLGTPSGTVTMKFKSLDIGVGHTWGTGKLVYGHHTYRFKIEGGSLAAVGYANIKGSGTVYNLHSVKDFEGSYAAVNGDVTAGTGIGAVLLNNPAGVRIRLDTSSSGGRLAAAAQGMKITLTGK</sequence>
<feature type="signal peptide" evidence="1">
    <location>
        <begin position="1"/>
        <end position="36"/>
    </location>
</feature>